<dbReference type="InterPro" id="IPR011701">
    <property type="entry name" value="MFS"/>
</dbReference>
<feature type="transmembrane region" description="Helical" evidence="6">
    <location>
        <begin position="173"/>
        <end position="193"/>
    </location>
</feature>
<keyword evidence="3 6" id="KW-0812">Transmembrane</keyword>
<name>A0A6G0XQK1_9STRA</name>
<gene>
    <name evidence="7" type="ORF">Ae201684_002469</name>
</gene>
<dbReference type="PANTHER" id="PTHR23507">
    <property type="entry name" value="ZGC:174356"/>
    <property type="match status" value="1"/>
</dbReference>
<dbReference type="PANTHER" id="PTHR23507:SF1">
    <property type="entry name" value="FI18259P1-RELATED"/>
    <property type="match status" value="1"/>
</dbReference>
<evidence type="ECO:0000256" key="6">
    <source>
        <dbReference type="SAM" id="Phobius"/>
    </source>
</evidence>
<evidence type="ECO:0000256" key="5">
    <source>
        <dbReference type="ARBA" id="ARBA00023136"/>
    </source>
</evidence>
<dbReference type="GO" id="GO:0022857">
    <property type="term" value="F:transmembrane transporter activity"/>
    <property type="evidence" value="ECO:0007669"/>
    <property type="project" value="InterPro"/>
</dbReference>
<evidence type="ECO:0008006" key="9">
    <source>
        <dbReference type="Google" id="ProtNLM"/>
    </source>
</evidence>
<dbReference type="SUPFAM" id="SSF103473">
    <property type="entry name" value="MFS general substrate transporter"/>
    <property type="match status" value="1"/>
</dbReference>
<evidence type="ECO:0000256" key="1">
    <source>
        <dbReference type="ARBA" id="ARBA00004141"/>
    </source>
</evidence>
<feature type="transmembrane region" description="Helical" evidence="6">
    <location>
        <begin position="18"/>
        <end position="36"/>
    </location>
</feature>
<feature type="transmembrane region" description="Helical" evidence="6">
    <location>
        <begin position="316"/>
        <end position="337"/>
    </location>
</feature>
<comment type="subcellular location">
    <subcellularLocation>
        <location evidence="2">Cell membrane</location>
    </subcellularLocation>
    <subcellularLocation>
        <location evidence="1">Membrane</location>
        <topology evidence="1">Multi-pass membrane protein</topology>
    </subcellularLocation>
</comment>
<organism evidence="7 8">
    <name type="scientific">Aphanomyces euteiches</name>
    <dbReference type="NCBI Taxonomy" id="100861"/>
    <lineage>
        <taxon>Eukaryota</taxon>
        <taxon>Sar</taxon>
        <taxon>Stramenopiles</taxon>
        <taxon>Oomycota</taxon>
        <taxon>Saprolegniomycetes</taxon>
        <taxon>Saprolegniales</taxon>
        <taxon>Verrucalvaceae</taxon>
        <taxon>Aphanomyces</taxon>
    </lineage>
</organism>
<keyword evidence="8" id="KW-1185">Reference proteome</keyword>
<feature type="transmembrane region" description="Helical" evidence="6">
    <location>
        <begin position="87"/>
        <end position="107"/>
    </location>
</feature>
<feature type="transmembrane region" description="Helical" evidence="6">
    <location>
        <begin position="349"/>
        <end position="369"/>
    </location>
</feature>
<comment type="caution">
    <text evidence="7">The sequence shown here is derived from an EMBL/GenBank/DDBJ whole genome shotgun (WGS) entry which is preliminary data.</text>
</comment>
<feature type="transmembrane region" description="Helical" evidence="6">
    <location>
        <begin position="225"/>
        <end position="248"/>
    </location>
</feature>
<dbReference type="InterPro" id="IPR001958">
    <property type="entry name" value="Tet-R_TetA/multi-R_MdtG-like"/>
</dbReference>
<feature type="transmembrane region" description="Helical" evidence="6">
    <location>
        <begin position="260"/>
        <end position="283"/>
    </location>
</feature>
<reference evidence="7 8" key="1">
    <citation type="submission" date="2019-07" db="EMBL/GenBank/DDBJ databases">
        <title>Genomics analysis of Aphanomyces spp. identifies a new class of oomycete effector associated with host adaptation.</title>
        <authorList>
            <person name="Gaulin E."/>
        </authorList>
    </citation>
    <scope>NUCLEOTIDE SEQUENCE [LARGE SCALE GENOMIC DNA]</scope>
    <source>
        <strain evidence="7 8">ATCC 201684</strain>
    </source>
</reference>
<protein>
    <recommendedName>
        <fullName evidence="9">Major facilitator superfamily (MFS) profile domain-containing protein</fullName>
    </recommendedName>
</protein>
<evidence type="ECO:0000256" key="4">
    <source>
        <dbReference type="ARBA" id="ARBA00022989"/>
    </source>
</evidence>
<dbReference type="GO" id="GO:0016020">
    <property type="term" value="C:membrane"/>
    <property type="evidence" value="ECO:0007669"/>
    <property type="project" value="UniProtKB-SubCell"/>
</dbReference>
<feature type="transmembrane region" description="Helical" evidence="6">
    <location>
        <begin position="113"/>
        <end position="132"/>
    </location>
</feature>
<keyword evidence="5 6" id="KW-0472">Membrane</keyword>
<dbReference type="VEuPathDB" id="FungiDB:AeMF1_012214"/>
<sequence>MSPVDGMMMHGTKMKRPWAVLTVLSMYSCSVCILVFSEPDLFDDIYHDVSAHHDAWIVRGIAMLLGVQLMFGPLLGTLSDMYGRKSILMACCIVHSCMTIGLAFVSSKYLTQGVYLLLATLNACFAMGYAMASDSVAKTHLTARFGLVTAAFGVGLTVGLVVGHILWTFHNKAPFGAAMGLNLLGFFIACCCVHETLDEVDRKPFNSIWQAYVSSLGLCRRQSNVFAIFVFYFCVHLAGTIHVVMYFYANYRFGWQLSDMLVFVSFQGFCLVFCMTVALTLLVRMDPTNRHLVLGAFILQASVFAATTATTRGWQLYLLFAIGMLHAVGFPALRSICHQLVHPEDHGTLHGRLAVISTAAVVIPCFVQFETWL</sequence>
<dbReference type="EMBL" id="VJMJ01000026">
    <property type="protein sequence ID" value="KAF0742567.1"/>
    <property type="molecule type" value="Genomic_DNA"/>
</dbReference>
<keyword evidence="4 6" id="KW-1133">Transmembrane helix</keyword>
<evidence type="ECO:0000256" key="3">
    <source>
        <dbReference type="ARBA" id="ARBA00022692"/>
    </source>
</evidence>
<accession>A0A6G0XQK1</accession>
<proteinExistence type="predicted"/>
<dbReference type="InterPro" id="IPR036259">
    <property type="entry name" value="MFS_trans_sf"/>
</dbReference>
<feature type="transmembrane region" description="Helical" evidence="6">
    <location>
        <begin position="144"/>
        <end position="167"/>
    </location>
</feature>
<dbReference type="PRINTS" id="PR01035">
    <property type="entry name" value="TCRTETA"/>
</dbReference>
<dbReference type="Gene3D" id="1.20.1250.20">
    <property type="entry name" value="MFS general substrate transporter like domains"/>
    <property type="match status" value="1"/>
</dbReference>
<feature type="transmembrane region" description="Helical" evidence="6">
    <location>
        <begin position="56"/>
        <end position="75"/>
    </location>
</feature>
<feature type="transmembrane region" description="Helical" evidence="6">
    <location>
        <begin position="292"/>
        <end position="310"/>
    </location>
</feature>
<evidence type="ECO:0000256" key="2">
    <source>
        <dbReference type="ARBA" id="ARBA00004236"/>
    </source>
</evidence>
<dbReference type="Pfam" id="PF07690">
    <property type="entry name" value="MFS_1"/>
    <property type="match status" value="1"/>
</dbReference>
<dbReference type="AlphaFoldDB" id="A0A6G0XQK1"/>
<evidence type="ECO:0000313" key="8">
    <source>
        <dbReference type="Proteomes" id="UP000481153"/>
    </source>
</evidence>
<evidence type="ECO:0000313" key="7">
    <source>
        <dbReference type="EMBL" id="KAF0742567.1"/>
    </source>
</evidence>
<dbReference type="Proteomes" id="UP000481153">
    <property type="component" value="Unassembled WGS sequence"/>
</dbReference>